<proteinExistence type="predicted"/>
<gene>
    <name evidence="1" type="ORF">CDAR_262831</name>
</gene>
<evidence type="ECO:0000313" key="1">
    <source>
        <dbReference type="EMBL" id="GIY25565.1"/>
    </source>
</evidence>
<evidence type="ECO:0000313" key="2">
    <source>
        <dbReference type="Proteomes" id="UP001054837"/>
    </source>
</evidence>
<comment type="caution">
    <text evidence="1">The sequence shown here is derived from an EMBL/GenBank/DDBJ whole genome shotgun (WGS) entry which is preliminary data.</text>
</comment>
<name>A0AAV4RZ58_9ARAC</name>
<accession>A0AAV4RZ58</accession>
<dbReference type="AlphaFoldDB" id="A0AAV4RZ58"/>
<protein>
    <submittedName>
        <fullName evidence="1">Uncharacterized protein</fullName>
    </submittedName>
</protein>
<organism evidence="1 2">
    <name type="scientific">Caerostris darwini</name>
    <dbReference type="NCBI Taxonomy" id="1538125"/>
    <lineage>
        <taxon>Eukaryota</taxon>
        <taxon>Metazoa</taxon>
        <taxon>Ecdysozoa</taxon>
        <taxon>Arthropoda</taxon>
        <taxon>Chelicerata</taxon>
        <taxon>Arachnida</taxon>
        <taxon>Araneae</taxon>
        <taxon>Araneomorphae</taxon>
        <taxon>Entelegynae</taxon>
        <taxon>Araneoidea</taxon>
        <taxon>Araneidae</taxon>
        <taxon>Caerostris</taxon>
    </lineage>
</organism>
<keyword evidence="2" id="KW-1185">Reference proteome</keyword>
<dbReference type="EMBL" id="BPLQ01006841">
    <property type="protein sequence ID" value="GIY25565.1"/>
    <property type="molecule type" value="Genomic_DNA"/>
</dbReference>
<dbReference type="Proteomes" id="UP001054837">
    <property type="component" value="Unassembled WGS sequence"/>
</dbReference>
<reference evidence="1 2" key="1">
    <citation type="submission" date="2021-06" db="EMBL/GenBank/DDBJ databases">
        <title>Caerostris darwini draft genome.</title>
        <authorList>
            <person name="Kono N."/>
            <person name="Arakawa K."/>
        </authorList>
    </citation>
    <scope>NUCLEOTIDE SEQUENCE [LARGE SCALE GENOMIC DNA]</scope>
</reference>
<sequence>MIDTSVYTFRAKICTPRRANIPHTHDSNQTKNLSTNSPHIARLEVRSFDHTNFLQHYVPHCFREVAFLSFHCMTEVKLPYLFTFPDKRYVLEAIDQH</sequence>